<dbReference type="RefSeq" id="WP_109711652.1">
    <property type="nucleotide sequence ID" value="NZ_QGDS01000007.1"/>
</dbReference>
<gene>
    <name evidence="2" type="ORF">SAMN05216529_10758</name>
</gene>
<name>A0A315ZUT7_9FIRM</name>
<proteinExistence type="predicted"/>
<evidence type="ECO:0000256" key="1">
    <source>
        <dbReference type="SAM" id="Coils"/>
    </source>
</evidence>
<evidence type="ECO:0000313" key="2">
    <source>
        <dbReference type="EMBL" id="SUQ14605.1"/>
    </source>
</evidence>
<protein>
    <submittedName>
        <fullName evidence="2">Uncharacterized protein</fullName>
    </submittedName>
</protein>
<organism evidence="2 3">
    <name type="scientific">Faecalicatena contorta</name>
    <dbReference type="NCBI Taxonomy" id="39482"/>
    <lineage>
        <taxon>Bacteria</taxon>
        <taxon>Bacillati</taxon>
        <taxon>Bacillota</taxon>
        <taxon>Clostridia</taxon>
        <taxon>Lachnospirales</taxon>
        <taxon>Lachnospiraceae</taxon>
        <taxon>Faecalicatena</taxon>
    </lineage>
</organism>
<reference evidence="3" key="1">
    <citation type="submission" date="2017-07" db="EMBL/GenBank/DDBJ databases">
        <authorList>
            <person name="Varghese N."/>
            <person name="Submissions S."/>
        </authorList>
    </citation>
    <scope>NUCLEOTIDE SEQUENCE [LARGE SCALE GENOMIC DNA]</scope>
    <source>
        <strain evidence="3">NLAE-zl-C134</strain>
    </source>
</reference>
<keyword evidence="3" id="KW-1185">Reference proteome</keyword>
<accession>A0A315ZUT7</accession>
<dbReference type="OrthoDB" id="2187587at2"/>
<feature type="coiled-coil region" evidence="1">
    <location>
        <begin position="30"/>
        <end position="67"/>
    </location>
</feature>
<dbReference type="AlphaFoldDB" id="A0A315ZUT7"/>
<sequence>MPDTVLVAILSLMGTLAGSFGGSQIIKYRIEQLEKKVEKHNNVMERTFILEEKIKVANHRIEDLEKEK</sequence>
<dbReference type="EMBL" id="UHJJ01000007">
    <property type="protein sequence ID" value="SUQ14605.1"/>
    <property type="molecule type" value="Genomic_DNA"/>
</dbReference>
<evidence type="ECO:0000313" key="3">
    <source>
        <dbReference type="Proteomes" id="UP000254051"/>
    </source>
</evidence>
<dbReference type="Proteomes" id="UP000254051">
    <property type="component" value="Unassembled WGS sequence"/>
</dbReference>
<keyword evidence="1" id="KW-0175">Coiled coil</keyword>